<dbReference type="Gramene" id="PGSC0003DMT400002919">
    <property type="protein sequence ID" value="PGSC0003DMT400002919"/>
    <property type="gene ID" value="PGSC0003DMG400001142"/>
</dbReference>
<dbReference type="PaxDb" id="4113-PGSC0003DMT400002919"/>
<evidence type="ECO:0000313" key="2">
    <source>
        <dbReference type="Proteomes" id="UP000011115"/>
    </source>
</evidence>
<keyword evidence="2" id="KW-1185">Reference proteome</keyword>
<dbReference type="EnsemblPlants" id="PGSC0003DMT400002919">
    <property type="protein sequence ID" value="PGSC0003DMT400002919"/>
    <property type="gene ID" value="PGSC0003DMG400001142"/>
</dbReference>
<sequence>MTLTCTKFMILHTLKVTKIHEAANSHIKSFIDSTDKKHNLDDFSFSHEILKIIF</sequence>
<dbReference type="InParanoid" id="M0ZKW0"/>
<accession>M0ZKW0</accession>
<protein>
    <submittedName>
        <fullName evidence="1">Uncharacterized protein</fullName>
    </submittedName>
</protein>
<reference evidence="2" key="1">
    <citation type="journal article" date="2011" name="Nature">
        <title>Genome sequence and analysis of the tuber crop potato.</title>
        <authorList>
            <consortium name="The Potato Genome Sequencing Consortium"/>
        </authorList>
    </citation>
    <scope>NUCLEOTIDE SEQUENCE [LARGE SCALE GENOMIC DNA]</scope>
    <source>
        <strain evidence="2">cv. DM1-3 516 R44</strain>
    </source>
</reference>
<dbReference type="Proteomes" id="UP000011115">
    <property type="component" value="Unassembled WGS sequence"/>
</dbReference>
<proteinExistence type="predicted"/>
<organism evidence="1 2">
    <name type="scientific">Solanum tuberosum</name>
    <name type="common">Potato</name>
    <dbReference type="NCBI Taxonomy" id="4113"/>
    <lineage>
        <taxon>Eukaryota</taxon>
        <taxon>Viridiplantae</taxon>
        <taxon>Streptophyta</taxon>
        <taxon>Embryophyta</taxon>
        <taxon>Tracheophyta</taxon>
        <taxon>Spermatophyta</taxon>
        <taxon>Magnoliopsida</taxon>
        <taxon>eudicotyledons</taxon>
        <taxon>Gunneridae</taxon>
        <taxon>Pentapetalae</taxon>
        <taxon>asterids</taxon>
        <taxon>lamiids</taxon>
        <taxon>Solanales</taxon>
        <taxon>Solanaceae</taxon>
        <taxon>Solanoideae</taxon>
        <taxon>Solaneae</taxon>
        <taxon>Solanum</taxon>
    </lineage>
</organism>
<evidence type="ECO:0000313" key="1">
    <source>
        <dbReference type="EnsemblPlants" id="PGSC0003DMT400002919"/>
    </source>
</evidence>
<dbReference type="AlphaFoldDB" id="M0ZKW0"/>
<name>M0ZKW0_SOLTU</name>
<dbReference type="HOGENOM" id="CLU_3054133_0_0_1"/>
<reference evidence="1" key="2">
    <citation type="submission" date="2015-06" db="UniProtKB">
        <authorList>
            <consortium name="EnsemblPlants"/>
        </authorList>
    </citation>
    <scope>IDENTIFICATION</scope>
    <source>
        <strain evidence="1">DM1-3 516 R44</strain>
    </source>
</reference>